<sequence length="110" mass="12240">MTQRDFRVKVRGRFDQLTEQSRATLLAEAAEHDVLNAGFSQEGTFCYRPDLVAFTFRFLISATGEDAADAAEVQAELRAAEVLAAAGHGYRDLRVDALDVADIKVNRKHR</sequence>
<organism evidence="1 2">
    <name type="scientific">Solihabitans fulvus</name>
    <dbReference type="NCBI Taxonomy" id="1892852"/>
    <lineage>
        <taxon>Bacteria</taxon>
        <taxon>Bacillati</taxon>
        <taxon>Actinomycetota</taxon>
        <taxon>Actinomycetes</taxon>
        <taxon>Pseudonocardiales</taxon>
        <taxon>Pseudonocardiaceae</taxon>
        <taxon>Solihabitans</taxon>
    </lineage>
</organism>
<dbReference type="OrthoDB" id="4803789at2"/>
<accession>A0A5B2XRI5</accession>
<keyword evidence="2" id="KW-1185">Reference proteome</keyword>
<reference evidence="1 2" key="1">
    <citation type="submission" date="2019-09" db="EMBL/GenBank/DDBJ databases">
        <title>Goodfellowia gen. nov., a new genus of the Pseudonocardineae related to Actinoalloteichus, containing Goodfellowia coeruleoviolacea gen. nov., comb. nov. gen. nov., comb. nov.</title>
        <authorList>
            <person name="Labeda D."/>
        </authorList>
    </citation>
    <scope>NUCLEOTIDE SEQUENCE [LARGE SCALE GENOMIC DNA]</scope>
    <source>
        <strain evidence="1 2">AN110305</strain>
    </source>
</reference>
<dbReference type="EMBL" id="VUOB01000005">
    <property type="protein sequence ID" value="KAA2265715.1"/>
    <property type="molecule type" value="Genomic_DNA"/>
</dbReference>
<dbReference type="AlphaFoldDB" id="A0A5B2XRI5"/>
<proteinExistence type="predicted"/>
<dbReference type="Proteomes" id="UP000323454">
    <property type="component" value="Unassembled WGS sequence"/>
</dbReference>
<evidence type="ECO:0000313" key="1">
    <source>
        <dbReference type="EMBL" id="KAA2265715.1"/>
    </source>
</evidence>
<dbReference type="RefSeq" id="WP_149848000.1">
    <property type="nucleotide sequence ID" value="NZ_VUOB01000005.1"/>
</dbReference>
<evidence type="ECO:0000313" key="2">
    <source>
        <dbReference type="Proteomes" id="UP000323454"/>
    </source>
</evidence>
<name>A0A5B2XRI5_9PSEU</name>
<dbReference type="InterPro" id="IPR045778">
    <property type="entry name" value="DUF6204"/>
</dbReference>
<protein>
    <submittedName>
        <fullName evidence="1">Uncharacterized protein</fullName>
    </submittedName>
</protein>
<reference evidence="1 2" key="2">
    <citation type="submission" date="2019-09" db="EMBL/GenBank/DDBJ databases">
        <authorList>
            <person name="Jin C."/>
        </authorList>
    </citation>
    <scope>NUCLEOTIDE SEQUENCE [LARGE SCALE GENOMIC DNA]</scope>
    <source>
        <strain evidence="1 2">AN110305</strain>
    </source>
</reference>
<comment type="caution">
    <text evidence="1">The sequence shown here is derived from an EMBL/GenBank/DDBJ whole genome shotgun (WGS) entry which is preliminary data.</text>
</comment>
<gene>
    <name evidence="1" type="ORF">F0L68_03850</name>
</gene>
<dbReference type="Pfam" id="PF19707">
    <property type="entry name" value="DUF6204"/>
    <property type="match status" value="1"/>
</dbReference>